<feature type="non-terminal residue" evidence="3">
    <location>
        <position position="669"/>
    </location>
</feature>
<dbReference type="Pfam" id="PF21855">
    <property type="entry name" value="Treslin_STD"/>
    <property type="match status" value="1"/>
</dbReference>
<dbReference type="OrthoDB" id="6341942at2759"/>
<keyword evidence="4" id="KW-1185">Reference proteome</keyword>
<evidence type="ECO:0000313" key="3">
    <source>
        <dbReference type="EMBL" id="KAB7496018.1"/>
    </source>
</evidence>
<protein>
    <recommendedName>
        <fullName evidence="2">Treslin STD domain-containing protein</fullName>
    </recommendedName>
</protein>
<evidence type="ECO:0000256" key="1">
    <source>
        <dbReference type="SAM" id="MobiDB-lite"/>
    </source>
</evidence>
<evidence type="ECO:0000313" key="4">
    <source>
        <dbReference type="Proteomes" id="UP000326759"/>
    </source>
</evidence>
<sequence length="669" mass="75352">MEYFLFSISYSTFCGSSFNYVWKTIFINSSKQWEDMYVKGVVRGSALSLLGIGLPSSLLYVCHAPNTIFPSLLSVLTEQNLFMILQLQNGGLVGLAPWVGGVGCLVLFSSTQLTSSLSKFKLVNPSNIFELESCLEKGLLMFVKSAIKKVLKNTSQLPETSETSTFQRFQPQMLQSWYPCNEVAANNVLLKPKKSKKEQSMLERLQKKYCPQMPRPLSGTHLPPPAMIDVTQPASAAAAPDTPLVKSNVPAAINISKFRVSRAQKLVKNSKIVAAQMKVKEQQAEEERKAACKRKALEAQNRAQKKSIAIMSKAMKKIKNPQDKDELAMALIKLRDGFEENENETAIVNAPSLEDLHSAAQCIVNLTLRHIKTYFSTSSVEMELREILSKNVLLSSKQIRSLCKEKEQLRQFRLQVLLYLEVLWVLGYPRPSSITPDKRKSPRKKKDICEEYTEEIVSILRMISLKYDPSTVGEFLRLFVVPSYQDSLGEILVEIFEELNQPLPSTLVTYASNEEEDPNTPAKPLSVKPQASRCNDPCSNDPSSKVNKEVTRPQPRKLLKRETSNRQIVVPCLKRAVRRVNTVREKKKEEAKIFVPETPNNAVKTTVFNKQRLMKSTGSTVITESPDIKDILKEGLCVDEVKDDSIVISSDVDEDLEIKEFPDIESNYL</sequence>
<dbReference type="EMBL" id="SEYY01021822">
    <property type="protein sequence ID" value="KAB7496018.1"/>
    <property type="molecule type" value="Genomic_DNA"/>
</dbReference>
<dbReference type="AlphaFoldDB" id="A0A5N5SQG2"/>
<gene>
    <name evidence="3" type="ORF">Anas_00338</name>
</gene>
<feature type="region of interest" description="Disordered" evidence="1">
    <location>
        <begin position="512"/>
        <end position="561"/>
    </location>
</feature>
<organism evidence="3 4">
    <name type="scientific">Armadillidium nasatum</name>
    <dbReference type="NCBI Taxonomy" id="96803"/>
    <lineage>
        <taxon>Eukaryota</taxon>
        <taxon>Metazoa</taxon>
        <taxon>Ecdysozoa</taxon>
        <taxon>Arthropoda</taxon>
        <taxon>Crustacea</taxon>
        <taxon>Multicrustacea</taxon>
        <taxon>Malacostraca</taxon>
        <taxon>Eumalacostraca</taxon>
        <taxon>Peracarida</taxon>
        <taxon>Isopoda</taxon>
        <taxon>Oniscidea</taxon>
        <taxon>Crinocheta</taxon>
        <taxon>Armadillidiidae</taxon>
        <taxon>Armadillidium</taxon>
    </lineage>
</organism>
<reference evidence="3 4" key="1">
    <citation type="journal article" date="2019" name="PLoS Biol.">
        <title>Sex chromosomes control vertical transmission of feminizing Wolbachia symbionts in an isopod.</title>
        <authorList>
            <person name="Becking T."/>
            <person name="Chebbi M.A."/>
            <person name="Giraud I."/>
            <person name="Moumen B."/>
            <person name="Laverre T."/>
            <person name="Caubet Y."/>
            <person name="Peccoud J."/>
            <person name="Gilbert C."/>
            <person name="Cordaux R."/>
        </authorList>
    </citation>
    <scope>NUCLEOTIDE SEQUENCE [LARGE SCALE GENOMIC DNA]</scope>
    <source>
        <strain evidence="3">ANa2</strain>
        <tissue evidence="3">Whole body excluding digestive tract and cuticle</tissue>
    </source>
</reference>
<dbReference type="Proteomes" id="UP000326759">
    <property type="component" value="Unassembled WGS sequence"/>
</dbReference>
<accession>A0A5N5SQG2</accession>
<dbReference type="InterPro" id="IPR053920">
    <property type="entry name" value="Treslin_STD"/>
</dbReference>
<proteinExistence type="predicted"/>
<feature type="domain" description="Treslin STD" evidence="2">
    <location>
        <begin position="360"/>
        <end position="499"/>
    </location>
</feature>
<comment type="caution">
    <text evidence="3">The sequence shown here is derived from an EMBL/GenBank/DDBJ whole genome shotgun (WGS) entry which is preliminary data.</text>
</comment>
<evidence type="ECO:0000259" key="2">
    <source>
        <dbReference type="Pfam" id="PF21855"/>
    </source>
</evidence>
<name>A0A5N5SQG2_9CRUS</name>